<sequence>MVQRKSEKYKWKDRDAHFRRLEFARLRRAIFSNKLRDQALNPSIFAGLSSITLSDSAQQEGITRSEREGGTTIPPLNTVKMEPGKDYGVQIAQYPD</sequence>
<evidence type="ECO:0000313" key="2">
    <source>
        <dbReference type="EMBL" id="QJA90629.1"/>
    </source>
</evidence>
<organism evidence="2">
    <name type="scientific">viral metagenome</name>
    <dbReference type="NCBI Taxonomy" id="1070528"/>
    <lineage>
        <taxon>unclassified sequences</taxon>
        <taxon>metagenomes</taxon>
        <taxon>organismal metagenomes</taxon>
    </lineage>
</organism>
<dbReference type="AlphaFoldDB" id="A0A6M3L8C0"/>
<protein>
    <submittedName>
        <fullName evidence="2">Uncharacterized protein</fullName>
    </submittedName>
</protein>
<evidence type="ECO:0000256" key="1">
    <source>
        <dbReference type="SAM" id="MobiDB-lite"/>
    </source>
</evidence>
<reference evidence="2" key="1">
    <citation type="submission" date="2020-03" db="EMBL/GenBank/DDBJ databases">
        <title>The deep terrestrial virosphere.</title>
        <authorList>
            <person name="Holmfeldt K."/>
            <person name="Nilsson E."/>
            <person name="Simone D."/>
            <person name="Lopez-Fernandez M."/>
            <person name="Wu X."/>
            <person name="de Brujin I."/>
            <person name="Lundin D."/>
            <person name="Andersson A."/>
            <person name="Bertilsson S."/>
            <person name="Dopson M."/>
        </authorList>
    </citation>
    <scope>NUCLEOTIDE SEQUENCE</scope>
    <source>
        <strain evidence="2">MM415B03628</strain>
    </source>
</reference>
<dbReference type="EMBL" id="MT142926">
    <property type="protein sequence ID" value="QJA90629.1"/>
    <property type="molecule type" value="Genomic_DNA"/>
</dbReference>
<name>A0A6M3L8C0_9ZZZZ</name>
<proteinExistence type="predicted"/>
<feature type="region of interest" description="Disordered" evidence="1">
    <location>
        <begin position="57"/>
        <end position="82"/>
    </location>
</feature>
<gene>
    <name evidence="2" type="ORF">MM415B03628_0005</name>
</gene>
<accession>A0A6M3L8C0</accession>